<feature type="domain" description="ABC transmembrane type-1" evidence="9">
    <location>
        <begin position="91"/>
        <end position="286"/>
    </location>
</feature>
<accession>A0A839A3W2</accession>
<sequence>MKLPALFSPSKLSKKQPKSNRNQLTPTLKFLNIIMLIILMLSMIVPFLNVLSIAFSSRQASMSPGISIFPKEFSTEGFSYIWQRAKLWSPFLNSLFVSVVGAALQTFLSAITAYILMKKDLPFRRLIISFIMITMMIPGELTLVSIYTLNKNLNLLNTYSGLIINGLVSGLSIILLNNYFESVPRSLSEAALIDNTGEFKIFTRIYLPLSKPGIATVSFIAFVSKWNSLMIPVTIITDQDKYTLPMVLRNLVFNSSSVSGSEFVPPNAIMAAIVISTIPLLIAYIFAQRYLVSGTIIGSVKG</sequence>
<feature type="transmembrane region" description="Helical" evidence="7">
    <location>
        <begin position="201"/>
        <end position="223"/>
    </location>
</feature>
<keyword evidence="5 7" id="KW-1133">Transmembrane helix</keyword>
<feature type="transmembrane region" description="Helical" evidence="7">
    <location>
        <begin position="95"/>
        <end position="117"/>
    </location>
</feature>
<dbReference type="EMBL" id="JACAOA010000002">
    <property type="protein sequence ID" value="MBA5728403.1"/>
    <property type="molecule type" value="Genomic_DNA"/>
</dbReference>
<comment type="subcellular location">
    <subcellularLocation>
        <location evidence="1 7">Cell membrane</location>
        <topology evidence="1 7">Multi-pass membrane protein</topology>
    </subcellularLocation>
</comment>
<dbReference type="PROSITE" id="PS50928">
    <property type="entry name" value="ABC_TM1"/>
    <property type="match status" value="1"/>
</dbReference>
<dbReference type="Gene3D" id="1.10.3720.10">
    <property type="entry name" value="MetI-like"/>
    <property type="match status" value="1"/>
</dbReference>
<feature type="transmembrane region" description="Helical" evidence="7">
    <location>
        <begin position="268"/>
        <end position="287"/>
    </location>
</feature>
<dbReference type="RefSeq" id="WP_218930129.1">
    <property type="nucleotide sequence ID" value="NZ_JACAOA010000002.1"/>
</dbReference>
<dbReference type="Proteomes" id="UP000571018">
    <property type="component" value="Unassembled WGS sequence"/>
</dbReference>
<evidence type="ECO:0000256" key="8">
    <source>
        <dbReference type="SAM" id="MobiDB-lite"/>
    </source>
</evidence>
<dbReference type="Pfam" id="PF00528">
    <property type="entry name" value="BPD_transp_1"/>
    <property type="match status" value="1"/>
</dbReference>
<dbReference type="AlphaFoldDB" id="A0A839A3W2"/>
<comment type="similarity">
    <text evidence="7">Belongs to the binding-protein-dependent transport system permease family.</text>
</comment>
<dbReference type="PANTHER" id="PTHR43744:SF9">
    <property type="entry name" value="POLYGALACTURONAN_RHAMNOGALACTURONAN TRANSPORT SYSTEM PERMEASE PROTEIN YTCP"/>
    <property type="match status" value="1"/>
</dbReference>
<dbReference type="InterPro" id="IPR000515">
    <property type="entry name" value="MetI-like"/>
</dbReference>
<feature type="region of interest" description="Disordered" evidence="8">
    <location>
        <begin position="1"/>
        <end position="21"/>
    </location>
</feature>
<evidence type="ECO:0000256" key="5">
    <source>
        <dbReference type="ARBA" id="ARBA00022989"/>
    </source>
</evidence>
<evidence type="ECO:0000313" key="10">
    <source>
        <dbReference type="EMBL" id="MBA5728403.1"/>
    </source>
</evidence>
<dbReference type="GO" id="GO:0005886">
    <property type="term" value="C:plasma membrane"/>
    <property type="evidence" value="ECO:0007669"/>
    <property type="project" value="UniProtKB-SubCell"/>
</dbReference>
<dbReference type="PANTHER" id="PTHR43744">
    <property type="entry name" value="ABC TRANSPORTER PERMEASE PROTEIN MG189-RELATED-RELATED"/>
    <property type="match status" value="1"/>
</dbReference>
<evidence type="ECO:0000256" key="4">
    <source>
        <dbReference type="ARBA" id="ARBA00022692"/>
    </source>
</evidence>
<evidence type="ECO:0000256" key="1">
    <source>
        <dbReference type="ARBA" id="ARBA00004651"/>
    </source>
</evidence>
<feature type="transmembrane region" description="Helical" evidence="7">
    <location>
        <begin position="126"/>
        <end position="147"/>
    </location>
</feature>
<evidence type="ECO:0000259" key="9">
    <source>
        <dbReference type="PROSITE" id="PS50928"/>
    </source>
</evidence>
<gene>
    <name evidence="10" type="ORF">HW423_01190</name>
</gene>
<reference evidence="10 11" key="1">
    <citation type="submission" date="2020-06" db="EMBL/GenBank/DDBJ databases">
        <title>Reclassification of Facklamia ignava, Facklamia soureckii and Facklami tabacinasalis as Falseniella iganva gen. nov., comb. nov., Hutsoniella ignava gen. nov., comb. nov., and Ruoffia tabacinasalis gen. nov., comb. nov and description of Ruoffia haltotolerans sp. nov., isolated from hypersaline Inland Sea of Qatar.</title>
        <authorList>
            <person name="Fotedar R."/>
            <person name="Sankaranarayanan K."/>
            <person name="Lawson P."/>
            <person name="Caldwell M."/>
            <person name="Zeyara A."/>
            <person name="Al Malki A."/>
            <person name="Ali M."/>
        </authorList>
    </citation>
    <scope>NUCLEOTIDE SEQUENCE [LARGE SCALE GENOMIC DNA]</scope>
    <source>
        <strain evidence="10 11">INB8</strain>
    </source>
</reference>
<dbReference type="GO" id="GO:0055085">
    <property type="term" value="P:transmembrane transport"/>
    <property type="evidence" value="ECO:0007669"/>
    <property type="project" value="InterPro"/>
</dbReference>
<keyword evidence="2 7" id="KW-0813">Transport</keyword>
<feature type="transmembrane region" description="Helical" evidence="7">
    <location>
        <begin position="30"/>
        <end position="55"/>
    </location>
</feature>
<evidence type="ECO:0000256" key="2">
    <source>
        <dbReference type="ARBA" id="ARBA00022448"/>
    </source>
</evidence>
<keyword evidence="4 7" id="KW-0812">Transmembrane</keyword>
<evidence type="ECO:0000256" key="3">
    <source>
        <dbReference type="ARBA" id="ARBA00022475"/>
    </source>
</evidence>
<organism evidence="10 11">
    <name type="scientific">Ruoffia halotolerans</name>
    <dbReference type="NCBI Taxonomy" id="2748684"/>
    <lineage>
        <taxon>Bacteria</taxon>
        <taxon>Bacillati</taxon>
        <taxon>Bacillota</taxon>
        <taxon>Bacilli</taxon>
        <taxon>Lactobacillales</taxon>
        <taxon>Aerococcaceae</taxon>
        <taxon>Ruoffia</taxon>
    </lineage>
</organism>
<name>A0A839A3W2_9LACT</name>
<feature type="transmembrane region" description="Helical" evidence="7">
    <location>
        <begin position="159"/>
        <end position="180"/>
    </location>
</feature>
<dbReference type="SUPFAM" id="SSF161098">
    <property type="entry name" value="MetI-like"/>
    <property type="match status" value="1"/>
</dbReference>
<dbReference type="InterPro" id="IPR035906">
    <property type="entry name" value="MetI-like_sf"/>
</dbReference>
<proteinExistence type="inferred from homology"/>
<evidence type="ECO:0000256" key="6">
    <source>
        <dbReference type="ARBA" id="ARBA00023136"/>
    </source>
</evidence>
<keyword evidence="11" id="KW-1185">Reference proteome</keyword>
<keyword evidence="3" id="KW-1003">Cell membrane</keyword>
<dbReference type="CDD" id="cd06261">
    <property type="entry name" value="TM_PBP2"/>
    <property type="match status" value="1"/>
</dbReference>
<evidence type="ECO:0000313" key="11">
    <source>
        <dbReference type="Proteomes" id="UP000571018"/>
    </source>
</evidence>
<protein>
    <submittedName>
        <fullName evidence="10">Carbohydrate ABC transporter permease</fullName>
    </submittedName>
</protein>
<evidence type="ECO:0000256" key="7">
    <source>
        <dbReference type="RuleBase" id="RU363032"/>
    </source>
</evidence>
<keyword evidence="6 7" id="KW-0472">Membrane</keyword>
<comment type="caution">
    <text evidence="10">The sequence shown here is derived from an EMBL/GenBank/DDBJ whole genome shotgun (WGS) entry which is preliminary data.</text>
</comment>